<protein>
    <submittedName>
        <fullName evidence="1">Uncharacterized protein</fullName>
    </submittedName>
</protein>
<evidence type="ECO:0000313" key="1">
    <source>
        <dbReference type="EMBL" id="KKL77211.1"/>
    </source>
</evidence>
<comment type="caution">
    <text evidence="1">The sequence shown here is derived from an EMBL/GenBank/DDBJ whole genome shotgun (WGS) entry which is preliminary data.</text>
</comment>
<proteinExistence type="predicted"/>
<organism evidence="1">
    <name type="scientific">marine sediment metagenome</name>
    <dbReference type="NCBI Taxonomy" id="412755"/>
    <lineage>
        <taxon>unclassified sequences</taxon>
        <taxon>metagenomes</taxon>
        <taxon>ecological metagenomes</taxon>
    </lineage>
</organism>
<reference evidence="1" key="1">
    <citation type="journal article" date="2015" name="Nature">
        <title>Complex archaea that bridge the gap between prokaryotes and eukaryotes.</title>
        <authorList>
            <person name="Spang A."/>
            <person name="Saw J.H."/>
            <person name="Jorgensen S.L."/>
            <person name="Zaremba-Niedzwiedzka K."/>
            <person name="Martijn J."/>
            <person name="Lind A.E."/>
            <person name="van Eijk R."/>
            <person name="Schleper C."/>
            <person name="Guy L."/>
            <person name="Ettema T.J."/>
        </authorList>
    </citation>
    <scope>NUCLEOTIDE SEQUENCE</scope>
</reference>
<sequence length="102" mass="11458">MTDKHTPEPLFADGAYVHIGVKKGRYALDRQPTLHIATVHITDPTNKRATQEAYARLFAAAPELLEALEKAMDDAWYNDDSNIERIEPEWIVQARGAIKAAK</sequence>
<accession>A0A0F9FFK5</accession>
<dbReference type="EMBL" id="LAZR01014748">
    <property type="protein sequence ID" value="KKM16115.1"/>
    <property type="molecule type" value="Genomic_DNA"/>
</dbReference>
<dbReference type="AlphaFoldDB" id="A0A0F9FFK5"/>
<name>A0A0F9FFK5_9ZZZZ</name>
<gene>
    <name evidence="2" type="ORF">LCGC14_1689070</name>
    <name evidence="1" type="ORF">LCGC14_2037140</name>
</gene>
<dbReference type="EMBL" id="LAZR01023819">
    <property type="protein sequence ID" value="KKL77211.1"/>
    <property type="molecule type" value="Genomic_DNA"/>
</dbReference>
<evidence type="ECO:0000313" key="2">
    <source>
        <dbReference type="EMBL" id="KKM16115.1"/>
    </source>
</evidence>